<evidence type="ECO:0000313" key="1">
    <source>
        <dbReference type="EMBL" id="GHI75914.1"/>
    </source>
</evidence>
<dbReference type="RefSeq" id="WP_308445527.1">
    <property type="nucleotide sequence ID" value="NZ_BAAATO010000011.1"/>
</dbReference>
<dbReference type="InterPro" id="IPR011990">
    <property type="entry name" value="TPR-like_helical_dom_sf"/>
</dbReference>
<dbReference type="Gene3D" id="1.25.40.10">
    <property type="entry name" value="Tetratricopeptide repeat domain"/>
    <property type="match status" value="1"/>
</dbReference>
<evidence type="ECO:0008006" key="3">
    <source>
        <dbReference type="Google" id="ProtNLM"/>
    </source>
</evidence>
<protein>
    <recommendedName>
        <fullName evidence="3">Tetratricopeptide repeat protein</fullName>
    </recommendedName>
</protein>
<proteinExistence type="predicted"/>
<accession>A0ABQ3T694</accession>
<gene>
    <name evidence="1" type="ORF">Sspor_14750</name>
</gene>
<reference evidence="2" key="1">
    <citation type="submission" date="2023-07" db="EMBL/GenBank/DDBJ databases">
        <title>Whole genome shotgun sequence of Streptomyces spororaveus NBRC 15456.</title>
        <authorList>
            <person name="Komaki H."/>
            <person name="Tamura T."/>
        </authorList>
    </citation>
    <scope>NUCLEOTIDE SEQUENCE [LARGE SCALE GENOMIC DNA]</scope>
    <source>
        <strain evidence="2">NBRC 15456</strain>
    </source>
</reference>
<evidence type="ECO:0000313" key="2">
    <source>
        <dbReference type="Proteomes" id="UP000608522"/>
    </source>
</evidence>
<comment type="caution">
    <text evidence="1">The sequence shown here is derived from an EMBL/GenBank/DDBJ whole genome shotgun (WGS) entry which is preliminary data.</text>
</comment>
<organism evidence="1 2">
    <name type="scientific">Streptomyces spororaveus</name>
    <dbReference type="NCBI Taxonomy" id="284039"/>
    <lineage>
        <taxon>Bacteria</taxon>
        <taxon>Bacillati</taxon>
        <taxon>Actinomycetota</taxon>
        <taxon>Actinomycetes</taxon>
        <taxon>Kitasatosporales</taxon>
        <taxon>Streptomycetaceae</taxon>
        <taxon>Streptomyces</taxon>
    </lineage>
</organism>
<dbReference type="Proteomes" id="UP000608522">
    <property type="component" value="Unassembled WGS sequence"/>
</dbReference>
<name>A0ABQ3T694_9ACTN</name>
<keyword evidence="2" id="KW-1185">Reference proteome</keyword>
<dbReference type="EMBL" id="BNED01000005">
    <property type="protein sequence ID" value="GHI75914.1"/>
    <property type="molecule type" value="Genomic_DNA"/>
</dbReference>
<sequence>MTAARAATYAEVSGSPLAAAAAARELAAVLRHQGQEAAAQRHVEAAVARIEATGLNTDAQVSAYAQMLASTAYTAAIADDRDQALTMIREAARAARDLPSQPPPGRLFPITPAAINLYAVGVHWALGDAGKALEAGRTLHPGQFATAERKGRMHTDLGRAWLQRGKPEQAAAELLKAARVARSEVRDRPPIRRIVTELHTRYPRVAGVRELVALTAASA</sequence>